<reference evidence="2" key="2">
    <citation type="submission" date="2021-04" db="EMBL/GenBank/DDBJ databases">
        <authorList>
            <person name="Gilroy R."/>
        </authorList>
    </citation>
    <scope>NUCLEOTIDE SEQUENCE</scope>
    <source>
        <strain evidence="2">ChiHecec2B26-446</strain>
    </source>
</reference>
<comment type="caution">
    <text evidence="2">The sequence shown here is derived from an EMBL/GenBank/DDBJ whole genome shotgun (WGS) entry which is preliminary data.</text>
</comment>
<protein>
    <recommendedName>
        <fullName evidence="4">DUF2269 family protein</fullName>
    </recommendedName>
</protein>
<proteinExistence type="predicted"/>
<feature type="transmembrane region" description="Helical" evidence="1">
    <location>
        <begin position="105"/>
        <end position="125"/>
    </location>
</feature>
<keyword evidence="1" id="KW-0472">Membrane</keyword>
<evidence type="ECO:0000313" key="3">
    <source>
        <dbReference type="Proteomes" id="UP000886752"/>
    </source>
</evidence>
<dbReference type="EMBL" id="DXHV01000086">
    <property type="protein sequence ID" value="HIW01703.1"/>
    <property type="molecule type" value="Genomic_DNA"/>
</dbReference>
<name>A0A9D1PYN0_9BACT</name>
<dbReference type="AlphaFoldDB" id="A0A9D1PYN0"/>
<dbReference type="Proteomes" id="UP000886752">
    <property type="component" value="Unassembled WGS sequence"/>
</dbReference>
<evidence type="ECO:0000256" key="1">
    <source>
        <dbReference type="SAM" id="Phobius"/>
    </source>
</evidence>
<evidence type="ECO:0008006" key="4">
    <source>
        <dbReference type="Google" id="ProtNLM"/>
    </source>
</evidence>
<keyword evidence="1" id="KW-0812">Transmembrane</keyword>
<organism evidence="2 3">
    <name type="scientific">Candidatus Desulfovibrio intestinipullorum</name>
    <dbReference type="NCBI Taxonomy" id="2838536"/>
    <lineage>
        <taxon>Bacteria</taxon>
        <taxon>Pseudomonadati</taxon>
        <taxon>Thermodesulfobacteriota</taxon>
        <taxon>Desulfovibrionia</taxon>
        <taxon>Desulfovibrionales</taxon>
        <taxon>Desulfovibrionaceae</taxon>
        <taxon>Desulfovibrio</taxon>
    </lineage>
</organism>
<reference evidence="2" key="1">
    <citation type="journal article" date="2021" name="PeerJ">
        <title>Extensive microbial diversity within the chicken gut microbiome revealed by metagenomics and culture.</title>
        <authorList>
            <person name="Gilroy R."/>
            <person name="Ravi A."/>
            <person name="Getino M."/>
            <person name="Pursley I."/>
            <person name="Horton D.L."/>
            <person name="Alikhan N.F."/>
            <person name="Baker D."/>
            <person name="Gharbi K."/>
            <person name="Hall N."/>
            <person name="Watson M."/>
            <person name="Adriaenssens E.M."/>
            <person name="Foster-Nyarko E."/>
            <person name="Jarju S."/>
            <person name="Secka A."/>
            <person name="Antonio M."/>
            <person name="Oren A."/>
            <person name="Chaudhuri R.R."/>
            <person name="La Ragione R."/>
            <person name="Hildebrand F."/>
            <person name="Pallen M.J."/>
        </authorList>
    </citation>
    <scope>NUCLEOTIDE SEQUENCE</scope>
    <source>
        <strain evidence="2">ChiHecec2B26-446</strain>
    </source>
</reference>
<feature type="transmembrane region" description="Helical" evidence="1">
    <location>
        <begin position="154"/>
        <end position="173"/>
    </location>
</feature>
<evidence type="ECO:0000313" key="2">
    <source>
        <dbReference type="EMBL" id="HIW01703.1"/>
    </source>
</evidence>
<keyword evidence="1" id="KW-1133">Transmembrane helix</keyword>
<feature type="transmembrane region" description="Helical" evidence="1">
    <location>
        <begin position="28"/>
        <end position="50"/>
    </location>
</feature>
<accession>A0A9D1PYN0</accession>
<feature type="transmembrane region" description="Helical" evidence="1">
    <location>
        <begin position="70"/>
        <end position="93"/>
    </location>
</feature>
<gene>
    <name evidence="2" type="ORF">H9894_11045</name>
</gene>
<sequence length="197" mass="22323">MNDQVRHYGTTGRGISARENIVIKTTKAIHLLFATVWAGGAFSMQALSYLRLTGDLDETTAHAVAFSLRFLDTWVVIPGLVGCILTGLFYSLFTSIGFVHFFWIGYKWLVALSAAFWGTLFWGPWGGELIAFCEPYGLAPILRFIRSCLLPESFWQAVMQTIIIFSMLMISVYRPLTLWHALHLGIGRSRRQRITLR</sequence>